<comment type="caution">
    <text evidence="1">The sequence shown here is derived from an EMBL/GenBank/DDBJ whole genome shotgun (WGS) entry which is preliminary data.</text>
</comment>
<keyword evidence="2" id="KW-1185">Reference proteome</keyword>
<protein>
    <submittedName>
        <fullName evidence="1">Uncharacterized protein</fullName>
    </submittedName>
</protein>
<dbReference type="EMBL" id="CABFUZ020000136">
    <property type="protein sequence ID" value="VVM06945.1"/>
    <property type="molecule type" value="Genomic_DNA"/>
</dbReference>
<dbReference type="GO" id="GO:0016791">
    <property type="term" value="F:phosphatase activity"/>
    <property type="evidence" value="ECO:0007669"/>
    <property type="project" value="TreeGrafter"/>
</dbReference>
<dbReference type="InterPro" id="IPR036412">
    <property type="entry name" value="HAD-like_sf"/>
</dbReference>
<dbReference type="InterPro" id="IPR023214">
    <property type="entry name" value="HAD_sf"/>
</dbReference>
<dbReference type="PANTHER" id="PTHR10000">
    <property type="entry name" value="PHOSPHOSERINE PHOSPHATASE"/>
    <property type="match status" value="1"/>
</dbReference>
<dbReference type="GO" id="GO:0000287">
    <property type="term" value="F:magnesium ion binding"/>
    <property type="evidence" value="ECO:0007669"/>
    <property type="project" value="TreeGrafter"/>
</dbReference>
<accession>A0A5E6MBY1</accession>
<dbReference type="Proteomes" id="UP000381693">
    <property type="component" value="Unassembled WGS sequence"/>
</dbReference>
<sequence length="257" mass="29460">MALRLVCTDFDGTLLPGIEEENRSISSEFFACLDRLRKQEGAVWVINTGRPWESLRLEFEQRGFPYWPDWVVLGEREVYRIDRRIPIPHRAWNQRSAELHRHLFAATLPLWKRLRQFLRHETKAVYQDAEWSPLEILASDAAEADRIHATILDWIASFPDLSVQRNFEGFRFSHREIHKGSALEAVQKEIGFDASSTLAAGDHHNDLPMLDRRYAAFLTCPANAIPEVKARVRDQGGYLAGLPASRGIAQALSRFGI</sequence>
<dbReference type="Gene3D" id="3.40.50.1000">
    <property type="entry name" value="HAD superfamily/HAD-like"/>
    <property type="match status" value="2"/>
</dbReference>
<dbReference type="Pfam" id="PF08282">
    <property type="entry name" value="Hydrolase_3"/>
    <property type="match status" value="1"/>
</dbReference>
<dbReference type="RefSeq" id="WP_142525368.1">
    <property type="nucleotide sequence ID" value="NZ_CABFUZ020000136.1"/>
</dbReference>
<evidence type="ECO:0000313" key="2">
    <source>
        <dbReference type="Proteomes" id="UP000381693"/>
    </source>
</evidence>
<organism evidence="1 2">
    <name type="scientific">Methylacidimicrobium cyclopophantes</name>
    <dbReference type="NCBI Taxonomy" id="1041766"/>
    <lineage>
        <taxon>Bacteria</taxon>
        <taxon>Pseudomonadati</taxon>
        <taxon>Verrucomicrobiota</taxon>
        <taxon>Methylacidimicrobium</taxon>
    </lineage>
</organism>
<evidence type="ECO:0000313" key="1">
    <source>
        <dbReference type="EMBL" id="VVM06945.1"/>
    </source>
</evidence>
<proteinExistence type="predicted"/>
<name>A0A5E6MBY1_9BACT</name>
<dbReference type="PANTHER" id="PTHR10000:SF8">
    <property type="entry name" value="HAD SUPERFAMILY HYDROLASE-LIKE, TYPE 3"/>
    <property type="match status" value="1"/>
</dbReference>
<dbReference type="OrthoDB" id="9790031at2"/>
<dbReference type="GO" id="GO:0005829">
    <property type="term" value="C:cytosol"/>
    <property type="evidence" value="ECO:0007669"/>
    <property type="project" value="TreeGrafter"/>
</dbReference>
<dbReference type="SUPFAM" id="SSF56784">
    <property type="entry name" value="HAD-like"/>
    <property type="match status" value="1"/>
</dbReference>
<gene>
    <name evidence="1" type="ORF">MAMC_01357</name>
</gene>
<dbReference type="AlphaFoldDB" id="A0A5E6MBY1"/>
<reference evidence="1" key="1">
    <citation type="submission" date="2019-09" db="EMBL/GenBank/DDBJ databases">
        <authorList>
            <person name="Cremers G."/>
        </authorList>
    </citation>
    <scope>NUCLEOTIDE SEQUENCE [LARGE SCALE GENOMIC DNA]</scope>
    <source>
        <strain evidence="1">3B</strain>
    </source>
</reference>